<reference evidence="2" key="3">
    <citation type="submission" date="2025-09" db="UniProtKB">
        <authorList>
            <consortium name="Ensembl"/>
        </authorList>
    </citation>
    <scope>IDENTIFICATION</scope>
</reference>
<protein>
    <submittedName>
        <fullName evidence="2">Uncharacterized protein</fullName>
    </submittedName>
</protein>
<reference evidence="2" key="1">
    <citation type="submission" date="2019-06" db="EMBL/GenBank/DDBJ databases">
        <authorList>
            <consortium name="Wellcome Sanger Institute Data Sharing"/>
        </authorList>
    </citation>
    <scope>NUCLEOTIDE SEQUENCE [LARGE SCALE GENOMIC DNA]</scope>
</reference>
<proteinExistence type="predicted"/>
<name>A0A672YRY7_9TELE</name>
<dbReference type="AlphaFoldDB" id="A0A672YRY7"/>
<feature type="region of interest" description="Disordered" evidence="1">
    <location>
        <begin position="1"/>
        <end position="49"/>
    </location>
</feature>
<dbReference type="Ensembl" id="ENSSORT00005007558.1">
    <property type="protein sequence ID" value="ENSSORP00005007282.1"/>
    <property type="gene ID" value="ENSSORG00005004172.1"/>
</dbReference>
<reference evidence="2" key="2">
    <citation type="submission" date="2025-08" db="UniProtKB">
        <authorList>
            <consortium name="Ensembl"/>
        </authorList>
    </citation>
    <scope>IDENTIFICATION</scope>
</reference>
<accession>A0A672YRY7</accession>
<dbReference type="InParanoid" id="A0A672YRY7"/>
<dbReference type="Proteomes" id="UP000472271">
    <property type="component" value="Chromosome 19"/>
</dbReference>
<keyword evidence="3" id="KW-1185">Reference proteome</keyword>
<feature type="compositionally biased region" description="Basic and acidic residues" evidence="1">
    <location>
        <begin position="1"/>
        <end position="19"/>
    </location>
</feature>
<evidence type="ECO:0000256" key="1">
    <source>
        <dbReference type="SAM" id="MobiDB-lite"/>
    </source>
</evidence>
<organism evidence="2 3">
    <name type="scientific">Sphaeramia orbicularis</name>
    <name type="common">orbiculate cardinalfish</name>
    <dbReference type="NCBI Taxonomy" id="375764"/>
    <lineage>
        <taxon>Eukaryota</taxon>
        <taxon>Metazoa</taxon>
        <taxon>Chordata</taxon>
        <taxon>Craniata</taxon>
        <taxon>Vertebrata</taxon>
        <taxon>Euteleostomi</taxon>
        <taxon>Actinopterygii</taxon>
        <taxon>Neopterygii</taxon>
        <taxon>Teleostei</taxon>
        <taxon>Neoteleostei</taxon>
        <taxon>Acanthomorphata</taxon>
        <taxon>Gobiaria</taxon>
        <taxon>Kurtiformes</taxon>
        <taxon>Apogonoidei</taxon>
        <taxon>Apogonidae</taxon>
        <taxon>Apogoninae</taxon>
        <taxon>Sphaeramia</taxon>
    </lineage>
</organism>
<evidence type="ECO:0000313" key="3">
    <source>
        <dbReference type="Proteomes" id="UP000472271"/>
    </source>
</evidence>
<sequence>HREDQTEDQREPGEDTSQHREKKMASWAPHGGQPRTQAETPDRPVTQVKKAFTPDHVVYARSKTAVYRCRPFTFHVKKNPEGAVEVVQCTEMVEGVPGRRALHEVTGRVRLRGGGDRDSD</sequence>
<evidence type="ECO:0000313" key="2">
    <source>
        <dbReference type="Ensembl" id="ENSSORP00005007282.1"/>
    </source>
</evidence>